<evidence type="ECO:0000313" key="3">
    <source>
        <dbReference type="Proteomes" id="UP000034794"/>
    </source>
</evidence>
<dbReference type="AlphaFoldDB" id="A0A0G1RUH1"/>
<reference evidence="2 3" key="1">
    <citation type="journal article" date="2015" name="Nature">
        <title>rRNA introns, odd ribosomes, and small enigmatic genomes across a large radiation of phyla.</title>
        <authorList>
            <person name="Brown C.T."/>
            <person name="Hug L.A."/>
            <person name="Thomas B.C."/>
            <person name="Sharon I."/>
            <person name="Castelle C.J."/>
            <person name="Singh A."/>
            <person name="Wilkins M.J."/>
            <person name="Williams K.H."/>
            <person name="Banfield J.F."/>
        </authorList>
    </citation>
    <scope>NUCLEOTIDE SEQUENCE [LARGE SCALE GENOMIC DNA]</scope>
</reference>
<sequence>MWRVGWLAYKSSRVIILFMNLTDRIKLQKEKEAAELEAKMADIERRVQEALRRSEEKERGITGKEAPKLDVVGGGGEKRG</sequence>
<name>A0A0G1RUH1_9BACT</name>
<feature type="region of interest" description="Disordered" evidence="1">
    <location>
        <begin position="54"/>
        <end position="80"/>
    </location>
</feature>
<proteinExistence type="predicted"/>
<evidence type="ECO:0000256" key="1">
    <source>
        <dbReference type="SAM" id="MobiDB-lite"/>
    </source>
</evidence>
<feature type="compositionally biased region" description="Basic and acidic residues" evidence="1">
    <location>
        <begin position="54"/>
        <end position="68"/>
    </location>
</feature>
<accession>A0A0G1RUH1</accession>
<protein>
    <submittedName>
        <fullName evidence="2">Uncharacterized protein</fullName>
    </submittedName>
</protein>
<dbReference type="Proteomes" id="UP000034794">
    <property type="component" value="Unassembled WGS sequence"/>
</dbReference>
<gene>
    <name evidence="2" type="ORF">UX47_C0002G0006</name>
</gene>
<dbReference type="EMBL" id="LCMI01000002">
    <property type="protein sequence ID" value="KKU33598.1"/>
    <property type="molecule type" value="Genomic_DNA"/>
</dbReference>
<comment type="caution">
    <text evidence="2">The sequence shown here is derived from an EMBL/GenBank/DDBJ whole genome shotgun (WGS) entry which is preliminary data.</text>
</comment>
<evidence type="ECO:0000313" key="2">
    <source>
        <dbReference type="EMBL" id="KKU33598.1"/>
    </source>
</evidence>
<organism evidence="2 3">
    <name type="scientific">Candidatus Collierbacteria bacterium GW2011_GWA2_46_26</name>
    <dbReference type="NCBI Taxonomy" id="1618381"/>
    <lineage>
        <taxon>Bacteria</taxon>
        <taxon>Candidatus Collieribacteriota</taxon>
    </lineage>
</organism>